<sequence length="152" mass="16003">MGNANVDAPGDHGWLLGHFKPPGDPRHSEDVEIKWGVHRPGEERAQWTRGETRTALLVLISGRFRVELPGRSVLLAEPGDYVVWGKGVDHSWRAEEASTVLTVRWPSVPGYAVDSGPVDSGPVGSEPGGSEPGGFGAGGNVRDGAGCGSRGE</sequence>
<feature type="region of interest" description="Disordered" evidence="1">
    <location>
        <begin position="114"/>
        <end position="152"/>
    </location>
</feature>
<dbReference type="InterPro" id="IPR014710">
    <property type="entry name" value="RmlC-like_jellyroll"/>
</dbReference>
<feature type="compositionally biased region" description="Gly residues" evidence="1">
    <location>
        <begin position="126"/>
        <end position="152"/>
    </location>
</feature>
<evidence type="ECO:0000313" key="2">
    <source>
        <dbReference type="EMBL" id="GAA3578268.1"/>
    </source>
</evidence>
<evidence type="ECO:0000256" key="1">
    <source>
        <dbReference type="SAM" id="MobiDB-lite"/>
    </source>
</evidence>
<dbReference type="SUPFAM" id="SSF51182">
    <property type="entry name" value="RmlC-like cupins"/>
    <property type="match status" value="1"/>
</dbReference>
<dbReference type="EMBL" id="BAABDQ010000017">
    <property type="protein sequence ID" value="GAA3578268.1"/>
    <property type="molecule type" value="Genomic_DNA"/>
</dbReference>
<dbReference type="Gene3D" id="2.60.120.10">
    <property type="entry name" value="Jelly Rolls"/>
    <property type="match status" value="1"/>
</dbReference>
<dbReference type="Proteomes" id="UP001500630">
    <property type="component" value="Unassembled WGS sequence"/>
</dbReference>
<accession>A0ABP6YB66</accession>
<feature type="compositionally biased region" description="Low complexity" evidence="1">
    <location>
        <begin position="114"/>
        <end position="125"/>
    </location>
</feature>
<evidence type="ECO:0000313" key="3">
    <source>
        <dbReference type="Proteomes" id="UP001500630"/>
    </source>
</evidence>
<dbReference type="InterPro" id="IPR011051">
    <property type="entry name" value="RmlC_Cupin_sf"/>
</dbReference>
<organism evidence="2 3">
    <name type="scientific">Nonomuraea rosea</name>
    <dbReference type="NCBI Taxonomy" id="638574"/>
    <lineage>
        <taxon>Bacteria</taxon>
        <taxon>Bacillati</taxon>
        <taxon>Actinomycetota</taxon>
        <taxon>Actinomycetes</taxon>
        <taxon>Streptosporangiales</taxon>
        <taxon>Streptosporangiaceae</taxon>
        <taxon>Nonomuraea</taxon>
    </lineage>
</organism>
<protein>
    <recommendedName>
        <fullName evidence="4">Signal peptidase I</fullName>
    </recommendedName>
</protein>
<evidence type="ECO:0008006" key="4">
    <source>
        <dbReference type="Google" id="ProtNLM"/>
    </source>
</evidence>
<gene>
    <name evidence="2" type="ORF">GCM10022419_069630</name>
</gene>
<keyword evidence="3" id="KW-1185">Reference proteome</keyword>
<proteinExistence type="predicted"/>
<reference evidence="3" key="1">
    <citation type="journal article" date="2019" name="Int. J. Syst. Evol. Microbiol.">
        <title>The Global Catalogue of Microorganisms (GCM) 10K type strain sequencing project: providing services to taxonomists for standard genome sequencing and annotation.</title>
        <authorList>
            <consortium name="The Broad Institute Genomics Platform"/>
            <consortium name="The Broad Institute Genome Sequencing Center for Infectious Disease"/>
            <person name="Wu L."/>
            <person name="Ma J."/>
        </authorList>
    </citation>
    <scope>NUCLEOTIDE SEQUENCE [LARGE SCALE GENOMIC DNA]</scope>
    <source>
        <strain evidence="3">JCM 17326</strain>
    </source>
</reference>
<comment type="caution">
    <text evidence="2">The sequence shown here is derived from an EMBL/GenBank/DDBJ whole genome shotgun (WGS) entry which is preliminary data.</text>
</comment>
<name>A0ABP6YB66_9ACTN</name>